<keyword evidence="4" id="KW-1185">Reference proteome</keyword>
<sequence>MSTNFKISLTVLAFGAITFFTACNSSETKTTSTDTTKKETAHEGGDHIYACPMHPEVTGKEGDKCPKCGMALEHNDNAGGPSNVSMLFTATPTSAKANEEVTLSMVPKLKDKPTEQVPLDVEHTKKIHLIVVSEDLSWFDHIHPELNADGAYIVKEKFPFAGKYSLFADYKPSGANHTVDNLNVTISGTVPAAKKYDTDKLTGSGGDGFSVSLSPEGGKFLTNMPMHINGVMMLNGKEVDVNTLEDYLGAKAHMVVVSLADKKYLHVHPSVEGGKFDLHTTFDKPGIYRGWIQYQSKGKVHTSDFVMNVAEGTSANMKDMKHDTMANMKDMKH</sequence>
<evidence type="ECO:0000256" key="1">
    <source>
        <dbReference type="SAM" id="SignalP"/>
    </source>
</evidence>
<feature type="signal peptide" evidence="1">
    <location>
        <begin position="1"/>
        <end position="22"/>
    </location>
</feature>
<dbReference type="EMBL" id="JBHSDC010000029">
    <property type="protein sequence ID" value="MFC4233334.1"/>
    <property type="molecule type" value="Genomic_DNA"/>
</dbReference>
<evidence type="ECO:0000313" key="3">
    <source>
        <dbReference type="EMBL" id="MFC4233334.1"/>
    </source>
</evidence>
<feature type="chain" id="PRO_5045062395" evidence="1">
    <location>
        <begin position="23"/>
        <end position="333"/>
    </location>
</feature>
<dbReference type="Pfam" id="PF19335">
    <property type="entry name" value="HMBD"/>
    <property type="match status" value="1"/>
</dbReference>
<proteinExistence type="predicted"/>
<evidence type="ECO:0000313" key="4">
    <source>
        <dbReference type="Proteomes" id="UP001595906"/>
    </source>
</evidence>
<dbReference type="PROSITE" id="PS51257">
    <property type="entry name" value="PROKAR_LIPOPROTEIN"/>
    <property type="match status" value="1"/>
</dbReference>
<dbReference type="InterPro" id="IPR045800">
    <property type="entry name" value="HMBD"/>
</dbReference>
<feature type="domain" description="Heavy metal binding" evidence="2">
    <location>
        <begin position="49"/>
        <end position="75"/>
    </location>
</feature>
<comment type="caution">
    <text evidence="3">The sequence shown here is derived from an EMBL/GenBank/DDBJ whole genome shotgun (WGS) entry which is preliminary data.</text>
</comment>
<organism evidence="3 4">
    <name type="scientific">Parasediminibacterium paludis</name>
    <dbReference type="NCBI Taxonomy" id="908966"/>
    <lineage>
        <taxon>Bacteria</taxon>
        <taxon>Pseudomonadati</taxon>
        <taxon>Bacteroidota</taxon>
        <taxon>Chitinophagia</taxon>
        <taxon>Chitinophagales</taxon>
        <taxon>Chitinophagaceae</taxon>
        <taxon>Parasediminibacterium</taxon>
    </lineage>
</organism>
<dbReference type="Proteomes" id="UP001595906">
    <property type="component" value="Unassembled WGS sequence"/>
</dbReference>
<gene>
    <name evidence="3" type="ORF">ACFOW1_15640</name>
</gene>
<protein>
    <submittedName>
        <fullName evidence="3">Heavy metal-binding domain-containing protein</fullName>
    </submittedName>
</protein>
<dbReference type="RefSeq" id="WP_379015567.1">
    <property type="nucleotide sequence ID" value="NZ_JBHSDC010000029.1"/>
</dbReference>
<reference evidence="4" key="1">
    <citation type="journal article" date="2019" name="Int. J. Syst. Evol. Microbiol.">
        <title>The Global Catalogue of Microorganisms (GCM) 10K type strain sequencing project: providing services to taxonomists for standard genome sequencing and annotation.</title>
        <authorList>
            <consortium name="The Broad Institute Genomics Platform"/>
            <consortium name="The Broad Institute Genome Sequencing Center for Infectious Disease"/>
            <person name="Wu L."/>
            <person name="Ma J."/>
        </authorList>
    </citation>
    <scope>NUCLEOTIDE SEQUENCE [LARGE SCALE GENOMIC DNA]</scope>
    <source>
        <strain evidence="4">CECT 8010</strain>
    </source>
</reference>
<keyword evidence="1" id="KW-0732">Signal</keyword>
<name>A0ABV8PZ66_9BACT</name>
<evidence type="ECO:0000259" key="2">
    <source>
        <dbReference type="Pfam" id="PF19335"/>
    </source>
</evidence>
<accession>A0ABV8PZ66</accession>